<dbReference type="Pfam" id="PF05199">
    <property type="entry name" value="GMC_oxred_C"/>
    <property type="match status" value="1"/>
</dbReference>
<dbReference type="InterPro" id="IPR036188">
    <property type="entry name" value="FAD/NAD-bd_sf"/>
</dbReference>
<evidence type="ECO:0000256" key="4">
    <source>
        <dbReference type="SAM" id="SignalP"/>
    </source>
</evidence>
<dbReference type="Proteomes" id="UP001275084">
    <property type="component" value="Unassembled WGS sequence"/>
</dbReference>
<dbReference type="GO" id="GO:0016614">
    <property type="term" value="F:oxidoreductase activity, acting on CH-OH group of donors"/>
    <property type="evidence" value="ECO:0007669"/>
    <property type="project" value="InterPro"/>
</dbReference>
<dbReference type="InterPro" id="IPR012132">
    <property type="entry name" value="GMC_OxRdtase"/>
</dbReference>
<sequence>LLSILSSLAALQLGGAILESRYKVKRHISELRDEGYDFIIAGGGTSGLTIADRLSEAFPRRNILVVEYGDIEYAPGYWDPPKTVWGDTSGMASRLVLNSLPSPDLNNNTAYVIIGQVVGGSSATNGMFFDRGSRFDYDTWNKLQAVYGEKSDISWDWEGLYPYFEKSVSFVPPPTSIANKFNYTWDTSVFGNSTDIYASLPPFQWGDHFVARKAWAQMGINETKECAGGSKEGLCWIPISQHPITARRSYAGIGHYSSIERSRQNYHLLVKHQVTRLLYPQGNPKIGPPIIEVRSLHDGQLSNITAKSEVLLSAGVFGTPSILQRSGIGPATLLRSANISLVLDLPGVGANLQDHSGPQVQWEYTKPPNFRPDPSEMLDPSFAAKAELDFNSTPAAGPYTLAMSNSAIWISLSNMTTNYSTILTRIHKLAAETLSKELHLPADYESHATLAAGYQVQLVAIANLLANPHAPSLESAFSTGTSVASVLLHPLSRGTVRLNMTNPLQPPVLDYRSASNPIDFDLHLIHLRYLRRMLQTDTLQALTAIETMPGAGVWSDEGLKSYIRNNTVQSFMHPCCTTAMLPLSQGGVVRPNLSVHGAAGLRIIDAGVFPILPSAHLSATMYAVAEKAADIIIKQWSDVSQ</sequence>
<evidence type="ECO:0000259" key="6">
    <source>
        <dbReference type="Pfam" id="PF05199"/>
    </source>
</evidence>
<dbReference type="InterPro" id="IPR007867">
    <property type="entry name" value="GMC_OxRtase_C"/>
</dbReference>
<dbReference type="Pfam" id="PF00732">
    <property type="entry name" value="GMC_oxred_N"/>
    <property type="match status" value="1"/>
</dbReference>
<feature type="binding site" evidence="3">
    <location>
        <position position="274"/>
    </location>
    <ligand>
        <name>FAD</name>
        <dbReference type="ChEBI" id="CHEBI:57692"/>
    </ligand>
</feature>
<reference evidence="7" key="1">
    <citation type="journal article" date="2023" name="Mol. Phylogenet. Evol.">
        <title>Genome-scale phylogeny and comparative genomics of the fungal order Sordariales.</title>
        <authorList>
            <person name="Hensen N."/>
            <person name="Bonometti L."/>
            <person name="Westerberg I."/>
            <person name="Brannstrom I.O."/>
            <person name="Guillou S."/>
            <person name="Cros-Aarteil S."/>
            <person name="Calhoun S."/>
            <person name="Haridas S."/>
            <person name="Kuo A."/>
            <person name="Mondo S."/>
            <person name="Pangilinan J."/>
            <person name="Riley R."/>
            <person name="LaButti K."/>
            <person name="Andreopoulos B."/>
            <person name="Lipzen A."/>
            <person name="Chen C."/>
            <person name="Yan M."/>
            <person name="Daum C."/>
            <person name="Ng V."/>
            <person name="Clum A."/>
            <person name="Steindorff A."/>
            <person name="Ohm R.A."/>
            <person name="Martin F."/>
            <person name="Silar P."/>
            <person name="Natvig D.O."/>
            <person name="Lalanne C."/>
            <person name="Gautier V."/>
            <person name="Ament-Velasquez S.L."/>
            <person name="Kruys A."/>
            <person name="Hutchinson M.I."/>
            <person name="Powell A.J."/>
            <person name="Barry K."/>
            <person name="Miller A.N."/>
            <person name="Grigoriev I.V."/>
            <person name="Debuchy R."/>
            <person name="Gladieux P."/>
            <person name="Hiltunen Thoren M."/>
            <person name="Johannesson H."/>
        </authorList>
    </citation>
    <scope>NUCLEOTIDE SEQUENCE</scope>
    <source>
        <strain evidence="7">CBS 955.72</strain>
    </source>
</reference>
<organism evidence="7 8">
    <name type="scientific">Lasiosphaeria hispida</name>
    <dbReference type="NCBI Taxonomy" id="260671"/>
    <lineage>
        <taxon>Eukaryota</taxon>
        <taxon>Fungi</taxon>
        <taxon>Dikarya</taxon>
        <taxon>Ascomycota</taxon>
        <taxon>Pezizomycotina</taxon>
        <taxon>Sordariomycetes</taxon>
        <taxon>Sordariomycetidae</taxon>
        <taxon>Sordariales</taxon>
        <taxon>Lasiosphaeriaceae</taxon>
        <taxon>Lasiosphaeria</taxon>
    </lineage>
</organism>
<reference evidence="7" key="2">
    <citation type="submission" date="2023-06" db="EMBL/GenBank/DDBJ databases">
        <authorList>
            <consortium name="Lawrence Berkeley National Laboratory"/>
            <person name="Haridas S."/>
            <person name="Hensen N."/>
            <person name="Bonometti L."/>
            <person name="Westerberg I."/>
            <person name="Brannstrom I.O."/>
            <person name="Guillou S."/>
            <person name="Cros-Aarteil S."/>
            <person name="Calhoun S."/>
            <person name="Kuo A."/>
            <person name="Mondo S."/>
            <person name="Pangilinan J."/>
            <person name="Riley R."/>
            <person name="Labutti K."/>
            <person name="Andreopoulos B."/>
            <person name="Lipzen A."/>
            <person name="Chen C."/>
            <person name="Yanf M."/>
            <person name="Daum C."/>
            <person name="Ng V."/>
            <person name="Clum A."/>
            <person name="Steindorff A."/>
            <person name="Ohm R."/>
            <person name="Martin F."/>
            <person name="Silar P."/>
            <person name="Natvig D."/>
            <person name="Lalanne C."/>
            <person name="Gautier V."/>
            <person name="Ament-Velasquez S.L."/>
            <person name="Kruys A."/>
            <person name="Hutchinson M.I."/>
            <person name="Powell A.J."/>
            <person name="Barry K."/>
            <person name="Miller A.N."/>
            <person name="Grigoriev I.V."/>
            <person name="Debuchy R."/>
            <person name="Gladieux P."/>
            <person name="Thoren M.H."/>
            <person name="Johannesson H."/>
        </authorList>
    </citation>
    <scope>NUCLEOTIDE SEQUENCE</scope>
    <source>
        <strain evidence="7">CBS 955.72</strain>
    </source>
</reference>
<feature type="non-terminal residue" evidence="7">
    <location>
        <position position="1"/>
    </location>
</feature>
<accession>A0AAJ0HSI4</accession>
<feature type="chain" id="PRO_5042488830" description="GMC oxidoreductase" evidence="4">
    <location>
        <begin position="17"/>
        <end position="641"/>
    </location>
</feature>
<feature type="binding site" evidence="3">
    <location>
        <begin position="45"/>
        <end position="46"/>
    </location>
    <ligand>
        <name>FAD</name>
        <dbReference type="ChEBI" id="CHEBI:57692"/>
    </ligand>
</feature>
<feature type="active site" description="Proton acceptor" evidence="2">
    <location>
        <position position="616"/>
    </location>
</feature>
<keyword evidence="4" id="KW-0732">Signal</keyword>
<feature type="non-terminal residue" evidence="7">
    <location>
        <position position="641"/>
    </location>
</feature>
<keyword evidence="3" id="KW-0285">Flavoprotein</keyword>
<evidence type="ECO:0008006" key="9">
    <source>
        <dbReference type="Google" id="ProtNLM"/>
    </source>
</evidence>
<evidence type="ECO:0000256" key="3">
    <source>
        <dbReference type="PIRSR" id="PIRSR000137-2"/>
    </source>
</evidence>
<dbReference type="PANTHER" id="PTHR11552:SF115">
    <property type="entry name" value="DEHYDROGENASE XPTC-RELATED"/>
    <property type="match status" value="1"/>
</dbReference>
<dbReference type="EMBL" id="JAUIQD010000002">
    <property type="protein sequence ID" value="KAK3360645.1"/>
    <property type="molecule type" value="Genomic_DNA"/>
</dbReference>
<dbReference type="GO" id="GO:0050660">
    <property type="term" value="F:flavin adenine dinucleotide binding"/>
    <property type="evidence" value="ECO:0007669"/>
    <property type="project" value="InterPro"/>
</dbReference>
<comment type="similarity">
    <text evidence="1">Belongs to the GMC oxidoreductase family.</text>
</comment>
<evidence type="ECO:0000313" key="8">
    <source>
        <dbReference type="Proteomes" id="UP001275084"/>
    </source>
</evidence>
<dbReference type="AlphaFoldDB" id="A0AAJ0HSI4"/>
<gene>
    <name evidence="7" type="ORF">B0T25DRAFT_602439</name>
</gene>
<keyword evidence="8" id="KW-1185">Reference proteome</keyword>
<dbReference type="Gene3D" id="3.30.560.10">
    <property type="entry name" value="Glucose Oxidase, domain 3"/>
    <property type="match status" value="1"/>
</dbReference>
<feature type="active site" description="Proton donor" evidence="2">
    <location>
        <position position="573"/>
    </location>
</feature>
<feature type="domain" description="Glucose-methanol-choline oxidoreductase N-terminal" evidence="5">
    <location>
        <begin position="36"/>
        <end position="355"/>
    </location>
</feature>
<name>A0AAJ0HSI4_9PEZI</name>
<feature type="binding site" evidence="3">
    <location>
        <position position="117"/>
    </location>
    <ligand>
        <name>FAD</name>
        <dbReference type="ChEBI" id="CHEBI:57692"/>
    </ligand>
</feature>
<dbReference type="PIRSF" id="PIRSF000137">
    <property type="entry name" value="Alcohol_oxidase"/>
    <property type="match status" value="1"/>
</dbReference>
<protein>
    <recommendedName>
        <fullName evidence="9">GMC oxidoreductase</fullName>
    </recommendedName>
</protein>
<dbReference type="SUPFAM" id="SSF54373">
    <property type="entry name" value="FAD-linked reductases, C-terminal domain"/>
    <property type="match status" value="1"/>
</dbReference>
<evidence type="ECO:0000256" key="2">
    <source>
        <dbReference type="PIRSR" id="PIRSR000137-1"/>
    </source>
</evidence>
<feature type="signal peptide" evidence="4">
    <location>
        <begin position="1"/>
        <end position="16"/>
    </location>
</feature>
<dbReference type="PANTHER" id="PTHR11552">
    <property type="entry name" value="GLUCOSE-METHANOL-CHOLINE GMC OXIDOREDUCTASE"/>
    <property type="match status" value="1"/>
</dbReference>
<keyword evidence="3" id="KW-0274">FAD</keyword>
<evidence type="ECO:0000259" key="5">
    <source>
        <dbReference type="Pfam" id="PF00732"/>
    </source>
</evidence>
<evidence type="ECO:0000256" key="1">
    <source>
        <dbReference type="ARBA" id="ARBA00010790"/>
    </source>
</evidence>
<dbReference type="InterPro" id="IPR000172">
    <property type="entry name" value="GMC_OxRdtase_N"/>
</dbReference>
<comment type="caution">
    <text evidence="7">The sequence shown here is derived from an EMBL/GenBank/DDBJ whole genome shotgun (WGS) entry which is preliminary data.</text>
</comment>
<dbReference type="SUPFAM" id="SSF51905">
    <property type="entry name" value="FAD/NAD(P)-binding domain"/>
    <property type="match status" value="1"/>
</dbReference>
<dbReference type="Gene3D" id="3.50.50.60">
    <property type="entry name" value="FAD/NAD(P)-binding domain"/>
    <property type="match status" value="1"/>
</dbReference>
<feature type="domain" description="Glucose-methanol-choline oxidoreductase C-terminal" evidence="6">
    <location>
        <begin position="490"/>
        <end position="625"/>
    </location>
</feature>
<dbReference type="GO" id="GO:0044550">
    <property type="term" value="P:secondary metabolite biosynthetic process"/>
    <property type="evidence" value="ECO:0007669"/>
    <property type="project" value="TreeGrafter"/>
</dbReference>
<comment type="cofactor">
    <cofactor evidence="3">
        <name>FAD</name>
        <dbReference type="ChEBI" id="CHEBI:57692"/>
    </cofactor>
</comment>
<proteinExistence type="inferred from homology"/>
<evidence type="ECO:0000313" key="7">
    <source>
        <dbReference type="EMBL" id="KAK3360645.1"/>
    </source>
</evidence>